<feature type="signal peptide" evidence="1">
    <location>
        <begin position="1"/>
        <end position="29"/>
    </location>
</feature>
<dbReference type="Proteomes" id="UP000788262">
    <property type="component" value="Unassembled WGS sequence"/>
</dbReference>
<keyword evidence="3" id="KW-1185">Reference proteome</keyword>
<accession>A0ABS2VZB7</accession>
<keyword evidence="1" id="KW-0732">Signal</keyword>
<comment type="caution">
    <text evidence="2">The sequence shown here is derived from an EMBL/GenBank/DDBJ whole genome shotgun (WGS) entry which is preliminary data.</text>
</comment>
<proteinExistence type="predicted"/>
<protein>
    <submittedName>
        <fullName evidence="2">Uncharacterized protein</fullName>
    </submittedName>
</protein>
<dbReference type="RefSeq" id="WP_205386620.1">
    <property type="nucleotide sequence ID" value="NZ_JAFFZS010000040.1"/>
</dbReference>
<name>A0ABS2VZB7_STRAS</name>
<evidence type="ECO:0000256" key="1">
    <source>
        <dbReference type="SAM" id="SignalP"/>
    </source>
</evidence>
<gene>
    <name evidence="2" type="ORF">JS756_31200</name>
</gene>
<evidence type="ECO:0000313" key="3">
    <source>
        <dbReference type="Proteomes" id="UP000788262"/>
    </source>
</evidence>
<sequence>MIRRTALRALTGVAVTATLVLPLTQGAQAAAPEAAATINADDFNPFRGMELDGMRADFQLMCPADHCAGFWSLALTDDVMQQEFEGRKFFVYAPATGEFGFLLDTDIVVRTVDHPSQVRLVDTDVMRSHPRTEVRYGDPGHPDRAGVVATATTLM</sequence>
<dbReference type="EMBL" id="JAFFZS010000040">
    <property type="protein sequence ID" value="MBN0048490.1"/>
    <property type="molecule type" value="Genomic_DNA"/>
</dbReference>
<evidence type="ECO:0000313" key="2">
    <source>
        <dbReference type="EMBL" id="MBN0048490.1"/>
    </source>
</evidence>
<reference evidence="2 3" key="1">
    <citation type="submission" date="2021-02" db="EMBL/GenBank/DDBJ databases">
        <title>Whole genome sequencing of Streptomyces actuosus VRA1.</title>
        <authorList>
            <person name="Sen G."/>
            <person name="Sen A."/>
        </authorList>
    </citation>
    <scope>NUCLEOTIDE SEQUENCE [LARGE SCALE GENOMIC DNA]</scope>
    <source>
        <strain evidence="2 3">VRA1</strain>
    </source>
</reference>
<organism evidence="2 3">
    <name type="scientific">Streptomyces actuosus</name>
    <dbReference type="NCBI Taxonomy" id="1885"/>
    <lineage>
        <taxon>Bacteria</taxon>
        <taxon>Bacillati</taxon>
        <taxon>Actinomycetota</taxon>
        <taxon>Actinomycetes</taxon>
        <taxon>Kitasatosporales</taxon>
        <taxon>Streptomycetaceae</taxon>
        <taxon>Streptomyces</taxon>
    </lineage>
</organism>
<feature type="chain" id="PRO_5047211495" evidence="1">
    <location>
        <begin position="30"/>
        <end position="155"/>
    </location>
</feature>